<dbReference type="Pfam" id="PF12833">
    <property type="entry name" value="HTH_18"/>
    <property type="match status" value="1"/>
</dbReference>
<gene>
    <name evidence="5" type="ORF">I7X13_00990</name>
</gene>
<dbReference type="SUPFAM" id="SSF46689">
    <property type="entry name" value="Homeodomain-like"/>
    <property type="match status" value="1"/>
</dbReference>
<evidence type="ECO:0000256" key="1">
    <source>
        <dbReference type="ARBA" id="ARBA00023015"/>
    </source>
</evidence>
<dbReference type="SMART" id="SM00342">
    <property type="entry name" value="HTH_ARAC"/>
    <property type="match status" value="1"/>
</dbReference>
<keyword evidence="1" id="KW-0805">Transcription regulation</keyword>
<name>A0ABS0Q1T7_9BACT</name>
<keyword evidence="3" id="KW-0804">Transcription</keyword>
<dbReference type="SUPFAM" id="SSF51215">
    <property type="entry name" value="Regulatory protein AraC"/>
    <property type="match status" value="1"/>
</dbReference>
<sequence>MTATIPVYQLNKLTAAEEKTAAVFFLGPNSAPSHLPIDLPYRSNYYKIGLCLRGTARLKVNLENYEIRPGSLMILSPYAIKQWPFMSADFDALSIFFTREFISANSNLNPDAFSFFERDARHVFQLTALQIDNIAALLHSIGQKYNAPHTYREEILCSLIQILLHEIAPIYNLQHVTANAIQTRSQLIAAEFKKQVNTHYTTERSLAFYADKLCISPKHLAETVKEATGKRAVEWLAQAVLLEATVLLQNPALSIAQIADTLHFADQSAFGRFFRKSIGVSPAAYRQRWA</sequence>
<dbReference type="InterPro" id="IPR018060">
    <property type="entry name" value="HTH_AraC"/>
</dbReference>
<dbReference type="PANTHER" id="PTHR43280">
    <property type="entry name" value="ARAC-FAMILY TRANSCRIPTIONAL REGULATOR"/>
    <property type="match status" value="1"/>
</dbReference>
<evidence type="ECO:0000256" key="2">
    <source>
        <dbReference type="ARBA" id="ARBA00023125"/>
    </source>
</evidence>
<evidence type="ECO:0000313" key="6">
    <source>
        <dbReference type="Proteomes" id="UP000625631"/>
    </source>
</evidence>
<reference evidence="5 6" key="1">
    <citation type="submission" date="2020-12" db="EMBL/GenBank/DDBJ databases">
        <title>Hymenobacter sp.</title>
        <authorList>
            <person name="Kim M.K."/>
        </authorList>
    </citation>
    <scope>NUCLEOTIDE SEQUENCE [LARGE SCALE GENOMIC DNA]</scope>
    <source>
        <strain evidence="5 6">BT442</strain>
    </source>
</reference>
<evidence type="ECO:0000256" key="3">
    <source>
        <dbReference type="ARBA" id="ARBA00023163"/>
    </source>
</evidence>
<keyword evidence="6" id="KW-1185">Reference proteome</keyword>
<dbReference type="InterPro" id="IPR037923">
    <property type="entry name" value="HTH-like"/>
</dbReference>
<organism evidence="5 6">
    <name type="scientific">Hymenobacter negativus</name>
    <dbReference type="NCBI Taxonomy" id="2795026"/>
    <lineage>
        <taxon>Bacteria</taxon>
        <taxon>Pseudomonadati</taxon>
        <taxon>Bacteroidota</taxon>
        <taxon>Cytophagia</taxon>
        <taxon>Cytophagales</taxon>
        <taxon>Hymenobacteraceae</taxon>
        <taxon>Hymenobacter</taxon>
    </lineage>
</organism>
<protein>
    <submittedName>
        <fullName evidence="5">AraC family transcriptional regulator</fullName>
    </submittedName>
</protein>
<dbReference type="RefSeq" id="WP_198074026.1">
    <property type="nucleotide sequence ID" value="NZ_JAEDAE010000001.1"/>
</dbReference>
<keyword evidence="2" id="KW-0238">DNA-binding</keyword>
<evidence type="ECO:0000313" key="5">
    <source>
        <dbReference type="EMBL" id="MBH8556603.1"/>
    </source>
</evidence>
<feature type="domain" description="HTH araC/xylS-type" evidence="4">
    <location>
        <begin position="190"/>
        <end position="288"/>
    </location>
</feature>
<proteinExistence type="predicted"/>
<accession>A0ABS0Q1T7</accession>
<dbReference type="Gene3D" id="1.10.10.60">
    <property type="entry name" value="Homeodomain-like"/>
    <property type="match status" value="1"/>
</dbReference>
<dbReference type="EMBL" id="JAEDAE010000001">
    <property type="protein sequence ID" value="MBH8556603.1"/>
    <property type="molecule type" value="Genomic_DNA"/>
</dbReference>
<dbReference type="Proteomes" id="UP000625631">
    <property type="component" value="Unassembled WGS sequence"/>
</dbReference>
<evidence type="ECO:0000259" key="4">
    <source>
        <dbReference type="PROSITE" id="PS01124"/>
    </source>
</evidence>
<comment type="caution">
    <text evidence="5">The sequence shown here is derived from an EMBL/GenBank/DDBJ whole genome shotgun (WGS) entry which is preliminary data.</text>
</comment>
<dbReference type="InterPro" id="IPR009057">
    <property type="entry name" value="Homeodomain-like_sf"/>
</dbReference>
<dbReference type="PROSITE" id="PS01124">
    <property type="entry name" value="HTH_ARAC_FAMILY_2"/>
    <property type="match status" value="1"/>
</dbReference>
<dbReference type="PANTHER" id="PTHR43280:SF32">
    <property type="entry name" value="TRANSCRIPTIONAL REGULATORY PROTEIN"/>
    <property type="match status" value="1"/>
</dbReference>